<organism evidence="4 5">
    <name type="scientific">Ceyx cyanopectus</name>
    <name type="common">Indigo-banded kingfisher</name>
    <dbReference type="NCBI Taxonomy" id="390723"/>
    <lineage>
        <taxon>Eukaryota</taxon>
        <taxon>Metazoa</taxon>
        <taxon>Chordata</taxon>
        <taxon>Craniata</taxon>
        <taxon>Vertebrata</taxon>
        <taxon>Euteleostomi</taxon>
        <taxon>Archelosauria</taxon>
        <taxon>Archosauria</taxon>
        <taxon>Dinosauria</taxon>
        <taxon>Saurischia</taxon>
        <taxon>Theropoda</taxon>
        <taxon>Coelurosauria</taxon>
        <taxon>Aves</taxon>
        <taxon>Neognathae</taxon>
        <taxon>Neoaves</taxon>
        <taxon>Telluraves</taxon>
        <taxon>Coraciimorphae</taxon>
        <taxon>Coraciiformes</taxon>
        <taxon>Alcedinidae</taxon>
        <taxon>Ceyx</taxon>
    </lineage>
</organism>
<dbReference type="SMART" id="SM00409">
    <property type="entry name" value="IG"/>
    <property type="match status" value="1"/>
</dbReference>
<feature type="region of interest" description="Disordered" evidence="2">
    <location>
        <begin position="900"/>
        <end position="1021"/>
    </location>
</feature>
<dbReference type="InterPro" id="IPR003599">
    <property type="entry name" value="Ig_sub"/>
</dbReference>
<dbReference type="OrthoDB" id="10062932at2759"/>
<dbReference type="InterPro" id="IPR003598">
    <property type="entry name" value="Ig_sub2"/>
</dbReference>
<dbReference type="GO" id="GO:0030424">
    <property type="term" value="C:axon"/>
    <property type="evidence" value="ECO:0007669"/>
    <property type="project" value="TreeGrafter"/>
</dbReference>
<dbReference type="Pfam" id="PF13927">
    <property type="entry name" value="Ig_3"/>
    <property type="match status" value="1"/>
</dbReference>
<feature type="compositionally biased region" description="Low complexity" evidence="2">
    <location>
        <begin position="920"/>
        <end position="938"/>
    </location>
</feature>
<dbReference type="PROSITE" id="PS50835">
    <property type="entry name" value="IG_LIKE"/>
    <property type="match status" value="1"/>
</dbReference>
<proteinExistence type="predicted"/>
<comment type="caution">
    <text evidence="4">The sequence shown here is derived from an EMBL/GenBank/DDBJ whole genome shotgun (WGS) entry which is preliminary data.</text>
</comment>
<dbReference type="InterPro" id="IPR007110">
    <property type="entry name" value="Ig-like_dom"/>
</dbReference>
<feature type="compositionally biased region" description="Low complexity" evidence="2">
    <location>
        <begin position="1001"/>
        <end position="1013"/>
    </location>
</feature>
<protein>
    <submittedName>
        <fullName evidence="4">IGS10 protein</fullName>
    </submittedName>
</protein>
<dbReference type="PANTHER" id="PTHR10075:SF100">
    <property type="entry name" value="FASCICLIN-2"/>
    <property type="match status" value="1"/>
</dbReference>
<name>A0A7L4N3Q8_9AVES</name>
<feature type="compositionally biased region" description="Polar residues" evidence="2">
    <location>
        <begin position="357"/>
        <end position="394"/>
    </location>
</feature>
<dbReference type="PANTHER" id="PTHR10075">
    <property type="entry name" value="BASIGIN RELATED"/>
    <property type="match status" value="1"/>
</dbReference>
<dbReference type="AlphaFoldDB" id="A0A7L4N3Q8"/>
<dbReference type="SUPFAM" id="SSF48726">
    <property type="entry name" value="Immunoglobulin"/>
    <property type="match status" value="2"/>
</dbReference>
<accession>A0A7L4N3Q8</accession>
<reference evidence="4 5" key="1">
    <citation type="submission" date="2020-02" db="EMBL/GenBank/DDBJ databases">
        <title>Bird 10,000 Genomes (B10K) Project - Family phase.</title>
        <authorList>
            <person name="Zhang G."/>
        </authorList>
    </citation>
    <scope>NUCLEOTIDE SEQUENCE [LARGE SCALE GENOMIC DNA]</scope>
    <source>
        <strain evidence="4">B10K-DU-013-51</strain>
        <tissue evidence="4">Mixed tissue sample</tissue>
    </source>
</reference>
<keyword evidence="1" id="KW-0393">Immunoglobulin domain</keyword>
<dbReference type="CDD" id="cd00096">
    <property type="entry name" value="Ig"/>
    <property type="match status" value="1"/>
</dbReference>
<dbReference type="GO" id="GO:0007411">
    <property type="term" value="P:axon guidance"/>
    <property type="evidence" value="ECO:0007669"/>
    <property type="project" value="TreeGrafter"/>
</dbReference>
<feature type="region of interest" description="Disordered" evidence="2">
    <location>
        <begin position="737"/>
        <end position="796"/>
    </location>
</feature>
<sequence>EDGRIAVGKGGTLTLRAADTFDTGLYHCVGTNRHDADVLAFRVTVVDPHVERNGVNGARLSASLGSTLHLPCTSSAVPDAAVSWVLPEHTVLHHSMGNRHVFDNGTLRIRGVTERDSGYFTCVAANRYGVDLLVFQVLVRKDRNSLEENPAAGGGWEEGDGSGHALLASATTREQPSATPATPAHRGSVTSAPRKQAAQSAPNRNGHGKMTYSHYRDKTSRRFRGPRRQFVSSARRVDPQRWAAFLEKAKRNVTLTEKQGEAATKPPLQVHKFSEAPGDEEETSGDVRSLEEELIPVTEAATVSALGREVGSVRTAGPEMPTSNTPAWKRPLVVAEAEPPLPSPFSHSVSSDSRSPQTHLKPTTAASQESSDLSQTSPNGLKQPTASTGASRTPTPFPAGQRLVYSRESRNQHLESVSVTPMTDITATSEPVTSQITEEKAHILTGSIDEISPRTGHPLAVVTATEPSQKQATPKAPSASAVTTDQQIQIIQDVTTYAPQAQQQYGRRRKISGRRQLVRPGHSPVKDHRYTSGWPGSVRGSIAVTAGVQPHTKYITDLPTFSNLSSSISPFSPEAPLSSPSTMSMLSEHPAGTHHNTVFLREEENHPSARLKATVTVVPFITKGTQDTPQEQPESTALFAPLQTHTDGVQPFSSRTPTEVHSTGTKVRSTLESLSPSTEPRTSPKSSQTGKNTWEDLFGHSTQEEVLKKLLKQETDTFPSTEVSTSLPKATSRMSPLHISAGGNQNSGVLSSNTSFHHSIGKSEHPPPAKPHSSSNPTTSTTKEMKGTSLRPTVTPIVTPQTDTKITKSKTLRVGRRRGQRRRRPHKTPTVQSMSPSLNAATLVVTTVSPSTVSMSPTPAEPLSVSTSPALVTEPPALVTEPPALVTEPPALWIHSTPESPQHVPTVATQTEVTPVTQGDAQSATSPPDSPTTPIQTTAGLSKPFSTTGTRPTTSGSEPAQQIKATTMAGEKSHLKMEEGEIQANHVAQPTFPARPELRTRAPATTTDTTQHLTPPPAPRA</sequence>
<dbReference type="Gene3D" id="2.60.40.10">
    <property type="entry name" value="Immunoglobulins"/>
    <property type="match status" value="1"/>
</dbReference>
<feature type="region of interest" description="Disordered" evidence="2">
    <location>
        <begin position="808"/>
        <end position="835"/>
    </location>
</feature>
<keyword evidence="5" id="KW-1185">Reference proteome</keyword>
<feature type="compositionally biased region" description="Polar residues" evidence="2">
    <location>
        <begin position="170"/>
        <end position="180"/>
    </location>
</feature>
<feature type="domain" description="Ig-like" evidence="3">
    <location>
        <begin position="48"/>
        <end position="126"/>
    </location>
</feature>
<dbReference type="Proteomes" id="UP000586704">
    <property type="component" value="Unassembled WGS sequence"/>
</dbReference>
<feature type="region of interest" description="Disordered" evidence="2">
    <location>
        <begin position="646"/>
        <end position="694"/>
    </location>
</feature>
<dbReference type="SMART" id="SM00408">
    <property type="entry name" value="IGc2"/>
    <property type="match status" value="1"/>
</dbReference>
<feature type="compositionally biased region" description="Polar residues" evidence="2">
    <location>
        <begin position="188"/>
        <end position="203"/>
    </location>
</feature>
<feature type="region of interest" description="Disordered" evidence="2">
    <location>
        <begin position="170"/>
        <end position="235"/>
    </location>
</feature>
<dbReference type="InterPro" id="IPR036179">
    <property type="entry name" value="Ig-like_dom_sf"/>
</dbReference>
<dbReference type="InterPro" id="IPR013783">
    <property type="entry name" value="Ig-like_fold"/>
</dbReference>
<dbReference type="EMBL" id="VYZU01032827">
    <property type="protein sequence ID" value="NXY84697.1"/>
    <property type="molecule type" value="Genomic_DNA"/>
</dbReference>
<dbReference type="GO" id="GO:0007156">
    <property type="term" value="P:homophilic cell adhesion via plasma membrane adhesion molecules"/>
    <property type="evidence" value="ECO:0007669"/>
    <property type="project" value="TreeGrafter"/>
</dbReference>
<feature type="region of interest" description="Disordered" evidence="2">
    <location>
        <begin position="256"/>
        <end position="399"/>
    </location>
</feature>
<feature type="non-terminal residue" evidence="4">
    <location>
        <position position="1"/>
    </location>
</feature>
<feature type="compositionally biased region" description="Low complexity" evidence="2">
    <location>
        <begin position="344"/>
        <end position="356"/>
    </location>
</feature>
<dbReference type="GO" id="GO:0070593">
    <property type="term" value="P:dendrite self-avoidance"/>
    <property type="evidence" value="ECO:0007669"/>
    <property type="project" value="TreeGrafter"/>
</dbReference>
<feature type="compositionally biased region" description="Polar residues" evidence="2">
    <location>
        <begin position="907"/>
        <end position="919"/>
    </location>
</feature>
<dbReference type="GO" id="GO:0005886">
    <property type="term" value="C:plasma membrane"/>
    <property type="evidence" value="ECO:0007669"/>
    <property type="project" value="TreeGrafter"/>
</dbReference>
<feature type="compositionally biased region" description="Polar residues" evidence="2">
    <location>
        <begin position="742"/>
        <end position="757"/>
    </location>
</feature>
<evidence type="ECO:0000313" key="4">
    <source>
        <dbReference type="EMBL" id="NXY84697.1"/>
    </source>
</evidence>
<feature type="non-terminal residue" evidence="4">
    <location>
        <position position="1021"/>
    </location>
</feature>
<feature type="compositionally biased region" description="Low complexity" evidence="2">
    <location>
        <begin position="946"/>
        <end position="957"/>
    </location>
</feature>
<evidence type="ECO:0000259" key="3">
    <source>
        <dbReference type="PROSITE" id="PS50835"/>
    </source>
</evidence>
<gene>
    <name evidence="4" type="primary">Igsf10_1</name>
    <name evidence="4" type="ORF">CEYCYA_R12885</name>
</gene>
<feature type="compositionally biased region" description="Low complexity" evidence="2">
    <location>
        <begin position="773"/>
        <end position="782"/>
    </location>
</feature>
<feature type="compositionally biased region" description="Basic residues" evidence="2">
    <location>
        <begin position="808"/>
        <end position="827"/>
    </location>
</feature>
<evidence type="ECO:0000256" key="1">
    <source>
        <dbReference type="ARBA" id="ARBA00023319"/>
    </source>
</evidence>
<feature type="compositionally biased region" description="Polar residues" evidence="2">
    <location>
        <begin position="646"/>
        <end position="692"/>
    </location>
</feature>
<dbReference type="GO" id="GO:0098632">
    <property type="term" value="F:cell-cell adhesion mediator activity"/>
    <property type="evidence" value="ECO:0007669"/>
    <property type="project" value="TreeGrafter"/>
</dbReference>
<evidence type="ECO:0000256" key="2">
    <source>
        <dbReference type="SAM" id="MobiDB-lite"/>
    </source>
</evidence>
<evidence type="ECO:0000313" key="5">
    <source>
        <dbReference type="Proteomes" id="UP000586704"/>
    </source>
</evidence>